<dbReference type="GO" id="GO:0004056">
    <property type="term" value="F:argininosuccinate lyase activity"/>
    <property type="evidence" value="ECO:0007669"/>
    <property type="project" value="InterPro"/>
</dbReference>
<dbReference type="GeneID" id="103524031"/>
<keyword evidence="2" id="KW-1185">Reference proteome</keyword>
<dbReference type="RefSeq" id="XP_017304893.1">
    <property type="nucleotide sequence ID" value="XM_017449404.2"/>
</dbReference>
<dbReference type="InterPro" id="IPR008948">
    <property type="entry name" value="L-Aspartase-like"/>
</dbReference>
<dbReference type="PANTHER" id="PTHR43814">
    <property type="entry name" value="ARGININOSUCCINATE LYASE"/>
    <property type="match status" value="1"/>
</dbReference>
<protein>
    <submittedName>
        <fullName evidence="3 4">Uncharacterized protein LOC103524031</fullName>
    </submittedName>
</protein>
<name>A0A1S4ERU3_DIACI</name>
<organism evidence="2 3">
    <name type="scientific">Diaphorina citri</name>
    <name type="common">Asian citrus psyllid</name>
    <dbReference type="NCBI Taxonomy" id="121845"/>
    <lineage>
        <taxon>Eukaryota</taxon>
        <taxon>Metazoa</taxon>
        <taxon>Ecdysozoa</taxon>
        <taxon>Arthropoda</taxon>
        <taxon>Hexapoda</taxon>
        <taxon>Insecta</taxon>
        <taxon>Pterygota</taxon>
        <taxon>Neoptera</taxon>
        <taxon>Paraneoptera</taxon>
        <taxon>Hemiptera</taxon>
        <taxon>Sternorrhyncha</taxon>
        <taxon>Psylloidea</taxon>
        <taxon>Psyllidae</taxon>
        <taxon>Diaphorininae</taxon>
        <taxon>Diaphorina</taxon>
    </lineage>
</organism>
<proteinExistence type="predicted"/>
<evidence type="ECO:0000313" key="3">
    <source>
        <dbReference type="RefSeq" id="XP_017304893.1"/>
    </source>
</evidence>
<evidence type="ECO:0000313" key="2">
    <source>
        <dbReference type="Proteomes" id="UP000079169"/>
    </source>
</evidence>
<dbReference type="KEGG" id="dci:103524031"/>
<accession>A0A1S4ERU3</accession>
<feature type="region of interest" description="Disordered" evidence="1">
    <location>
        <begin position="1"/>
        <end position="20"/>
    </location>
</feature>
<dbReference type="Proteomes" id="UP000079169">
    <property type="component" value="Unplaced"/>
</dbReference>
<evidence type="ECO:0000313" key="4">
    <source>
        <dbReference type="RefSeq" id="XP_026689001.1"/>
    </source>
</evidence>
<evidence type="ECO:0000256" key="1">
    <source>
        <dbReference type="SAM" id="MobiDB-lite"/>
    </source>
</evidence>
<dbReference type="AlphaFoldDB" id="A0A1S4ERU3"/>
<dbReference type="PaxDb" id="121845-A0A1S4ERU3"/>
<gene>
    <name evidence="3 4 5" type="primary">LOC103524031</name>
</gene>
<dbReference type="RefSeq" id="XP_026689001.1">
    <property type="nucleotide sequence ID" value="XM_026833200.1"/>
</dbReference>
<dbReference type="InterPro" id="IPR024083">
    <property type="entry name" value="Fumarase/histidase_N"/>
</dbReference>
<feature type="compositionally biased region" description="Acidic residues" evidence="1">
    <location>
        <begin position="1"/>
        <end position="15"/>
    </location>
</feature>
<dbReference type="PANTHER" id="PTHR43814:SF1">
    <property type="entry name" value="ARGININOSUCCINATE LYASE"/>
    <property type="match status" value="1"/>
</dbReference>
<sequence>MMLDIPEDNEEGEQDTPDKPKELKQLWTGCFQQSMNEFLQQFNESISVDEVLYREDIAGSIAHVTMLGERNIIDEQDKELIVKTLKDIEYDIEHGKVELKVELEDIHMNIESELIRRIGNVGRKLHTGKTLKALLLPWNPDGGSRVLKKVRRRRGINI</sequence>
<reference evidence="3 4" key="1">
    <citation type="submission" date="2025-04" db="UniProtKB">
        <authorList>
            <consortium name="RefSeq"/>
        </authorList>
    </citation>
    <scope>IDENTIFICATION</scope>
</reference>
<dbReference type="RefSeq" id="XP_026689002.1">
    <property type="nucleotide sequence ID" value="XM_026833201.1"/>
</dbReference>
<dbReference type="SUPFAM" id="SSF48557">
    <property type="entry name" value="L-aspartase-like"/>
    <property type="match status" value="1"/>
</dbReference>
<dbReference type="GO" id="GO:0042450">
    <property type="term" value="P:L-arginine biosynthetic process via ornithine"/>
    <property type="evidence" value="ECO:0007669"/>
    <property type="project" value="InterPro"/>
</dbReference>
<dbReference type="Gene3D" id="1.10.275.10">
    <property type="entry name" value="Fumarase/aspartase (N-terminal domain)"/>
    <property type="match status" value="1"/>
</dbReference>
<dbReference type="GO" id="GO:0005829">
    <property type="term" value="C:cytosol"/>
    <property type="evidence" value="ECO:0007669"/>
    <property type="project" value="TreeGrafter"/>
</dbReference>
<dbReference type="STRING" id="121845.A0A1S4ERU3"/>
<dbReference type="InterPro" id="IPR009049">
    <property type="entry name" value="Argininosuccinate_lyase"/>
</dbReference>
<evidence type="ECO:0000313" key="5">
    <source>
        <dbReference type="RefSeq" id="XP_026689002.1"/>
    </source>
</evidence>